<keyword evidence="5 11" id="KW-0418">Kinase</keyword>
<dbReference type="SMART" id="SM00220">
    <property type="entry name" value="S_TKc"/>
    <property type="match status" value="1"/>
</dbReference>
<evidence type="ECO:0000256" key="9">
    <source>
        <dbReference type="PROSITE-ProRule" id="PRU10141"/>
    </source>
</evidence>
<dbReference type="InterPro" id="IPR017441">
    <property type="entry name" value="Protein_kinase_ATP_BS"/>
</dbReference>
<keyword evidence="2" id="KW-0723">Serine/threonine-protein kinase</keyword>
<evidence type="ECO:0000256" key="1">
    <source>
        <dbReference type="ARBA" id="ARBA00012513"/>
    </source>
</evidence>
<organism evidence="11 12">
    <name type="scientific">Obba rivulosa</name>
    <dbReference type="NCBI Taxonomy" id="1052685"/>
    <lineage>
        <taxon>Eukaryota</taxon>
        <taxon>Fungi</taxon>
        <taxon>Dikarya</taxon>
        <taxon>Basidiomycota</taxon>
        <taxon>Agaricomycotina</taxon>
        <taxon>Agaricomycetes</taxon>
        <taxon>Polyporales</taxon>
        <taxon>Gelatoporiaceae</taxon>
        <taxon>Obba</taxon>
    </lineage>
</organism>
<dbReference type="AlphaFoldDB" id="A0A8E2DLJ6"/>
<evidence type="ECO:0000313" key="12">
    <source>
        <dbReference type="Proteomes" id="UP000250043"/>
    </source>
</evidence>
<dbReference type="GO" id="GO:0004674">
    <property type="term" value="F:protein serine/threonine kinase activity"/>
    <property type="evidence" value="ECO:0007669"/>
    <property type="project" value="UniProtKB-KW"/>
</dbReference>
<evidence type="ECO:0000256" key="6">
    <source>
        <dbReference type="ARBA" id="ARBA00022840"/>
    </source>
</evidence>
<evidence type="ECO:0000256" key="4">
    <source>
        <dbReference type="ARBA" id="ARBA00022741"/>
    </source>
</evidence>
<dbReference type="Gene3D" id="3.30.200.20">
    <property type="entry name" value="Phosphorylase Kinase, domain 1"/>
    <property type="match status" value="1"/>
</dbReference>
<accession>A0A8E2DLJ6</accession>
<keyword evidence="4 9" id="KW-0547">Nucleotide-binding</keyword>
<evidence type="ECO:0000259" key="10">
    <source>
        <dbReference type="PROSITE" id="PS50011"/>
    </source>
</evidence>
<dbReference type="SUPFAM" id="SSF56112">
    <property type="entry name" value="Protein kinase-like (PK-like)"/>
    <property type="match status" value="1"/>
</dbReference>
<dbReference type="PANTHER" id="PTHR47634:SF9">
    <property type="entry name" value="PROTEIN KINASE DOMAIN-CONTAINING PROTEIN-RELATED"/>
    <property type="match status" value="1"/>
</dbReference>
<dbReference type="EC" id="2.7.11.1" evidence="1"/>
<comment type="catalytic activity">
    <reaction evidence="7">
        <text>L-threonyl-[protein] + ATP = O-phospho-L-threonyl-[protein] + ADP + H(+)</text>
        <dbReference type="Rhea" id="RHEA:46608"/>
        <dbReference type="Rhea" id="RHEA-COMP:11060"/>
        <dbReference type="Rhea" id="RHEA-COMP:11605"/>
        <dbReference type="ChEBI" id="CHEBI:15378"/>
        <dbReference type="ChEBI" id="CHEBI:30013"/>
        <dbReference type="ChEBI" id="CHEBI:30616"/>
        <dbReference type="ChEBI" id="CHEBI:61977"/>
        <dbReference type="ChEBI" id="CHEBI:456216"/>
        <dbReference type="EC" id="2.7.11.1"/>
    </reaction>
</comment>
<gene>
    <name evidence="11" type="ORF">OBBRIDRAFT_726396</name>
</gene>
<feature type="domain" description="Protein kinase" evidence="10">
    <location>
        <begin position="58"/>
        <end position="381"/>
    </location>
</feature>
<dbReference type="PROSITE" id="PS00107">
    <property type="entry name" value="PROTEIN_KINASE_ATP"/>
    <property type="match status" value="1"/>
</dbReference>
<evidence type="ECO:0000256" key="7">
    <source>
        <dbReference type="ARBA" id="ARBA00047899"/>
    </source>
</evidence>
<dbReference type="GO" id="GO:0050684">
    <property type="term" value="P:regulation of mRNA processing"/>
    <property type="evidence" value="ECO:0007669"/>
    <property type="project" value="TreeGrafter"/>
</dbReference>
<name>A0A8E2DLJ6_9APHY</name>
<keyword evidence="12" id="KW-1185">Reference proteome</keyword>
<dbReference type="InterPro" id="IPR051334">
    <property type="entry name" value="SRPK"/>
</dbReference>
<proteinExistence type="predicted"/>
<dbReference type="GO" id="GO:0000245">
    <property type="term" value="P:spliceosomal complex assembly"/>
    <property type="evidence" value="ECO:0007669"/>
    <property type="project" value="TreeGrafter"/>
</dbReference>
<dbReference type="Gene3D" id="1.10.510.10">
    <property type="entry name" value="Transferase(Phosphotransferase) domain 1"/>
    <property type="match status" value="1"/>
</dbReference>
<dbReference type="EMBL" id="KV722366">
    <property type="protein sequence ID" value="OCH92620.1"/>
    <property type="molecule type" value="Genomic_DNA"/>
</dbReference>
<dbReference type="OrthoDB" id="5979581at2759"/>
<feature type="binding site" evidence="9">
    <location>
        <position position="87"/>
    </location>
    <ligand>
        <name>ATP</name>
        <dbReference type="ChEBI" id="CHEBI:30616"/>
    </ligand>
</feature>
<dbReference type="InterPro" id="IPR011009">
    <property type="entry name" value="Kinase-like_dom_sf"/>
</dbReference>
<dbReference type="GO" id="GO:0005634">
    <property type="term" value="C:nucleus"/>
    <property type="evidence" value="ECO:0007669"/>
    <property type="project" value="TreeGrafter"/>
</dbReference>
<evidence type="ECO:0000256" key="3">
    <source>
        <dbReference type="ARBA" id="ARBA00022679"/>
    </source>
</evidence>
<evidence type="ECO:0000256" key="2">
    <source>
        <dbReference type="ARBA" id="ARBA00022527"/>
    </source>
</evidence>
<dbReference type="GO" id="GO:0005737">
    <property type="term" value="C:cytoplasm"/>
    <property type="evidence" value="ECO:0007669"/>
    <property type="project" value="TreeGrafter"/>
</dbReference>
<dbReference type="PROSITE" id="PS50011">
    <property type="entry name" value="PROTEIN_KINASE_DOM"/>
    <property type="match status" value="1"/>
</dbReference>
<sequence length="385" mass="43109">MSGLLSALRNSVFRRTGSRSTSAFSVVIARKNDQEPARRYEPGGYHPVNVGDIYNQRYQVTQQLGWGQYSTVWLVKDLQEQRQAAMKVLVGDFSNDTTGWDERGTLGILRDRNTRALGYGHICQLLDDFVFQGPNGSHICIVTELMGPTVLDIYHCMPTAMPLFLVKRISKHLLLALQYMHDDCNIVHTGDNIFMTGAPPPVAPAAIRLERSDLMLARFKLGDMGSSNKMSNRYAALIQPEALRSPEVIIGAEWDTKADIWNFGCLMYEFARGARLFDPGWNVDQTGMSRSQTHLAQTVGLLGEFPGSLIQKGKHAKRYFNDEGHLLQGAGQYGITLEDLLNRAGHPPEDIALTADFLSQALIIDPSKRWSATQLLQHPWLRHVD</sequence>
<dbReference type="GO" id="GO:0005524">
    <property type="term" value="F:ATP binding"/>
    <property type="evidence" value="ECO:0007669"/>
    <property type="project" value="UniProtKB-UniRule"/>
</dbReference>
<dbReference type="PANTHER" id="PTHR47634">
    <property type="entry name" value="PROTEIN KINASE DOMAIN-CONTAINING PROTEIN-RELATED"/>
    <property type="match status" value="1"/>
</dbReference>
<keyword evidence="6 9" id="KW-0067">ATP-binding</keyword>
<comment type="catalytic activity">
    <reaction evidence="8">
        <text>L-seryl-[protein] + ATP = O-phospho-L-seryl-[protein] + ADP + H(+)</text>
        <dbReference type="Rhea" id="RHEA:17989"/>
        <dbReference type="Rhea" id="RHEA-COMP:9863"/>
        <dbReference type="Rhea" id="RHEA-COMP:11604"/>
        <dbReference type="ChEBI" id="CHEBI:15378"/>
        <dbReference type="ChEBI" id="CHEBI:29999"/>
        <dbReference type="ChEBI" id="CHEBI:30616"/>
        <dbReference type="ChEBI" id="CHEBI:83421"/>
        <dbReference type="ChEBI" id="CHEBI:456216"/>
        <dbReference type="EC" id="2.7.11.1"/>
    </reaction>
</comment>
<evidence type="ECO:0000313" key="11">
    <source>
        <dbReference type="EMBL" id="OCH92620.1"/>
    </source>
</evidence>
<dbReference type="Proteomes" id="UP000250043">
    <property type="component" value="Unassembled WGS sequence"/>
</dbReference>
<protein>
    <recommendedName>
        <fullName evidence="1">non-specific serine/threonine protein kinase</fullName>
        <ecNumber evidence="1">2.7.11.1</ecNumber>
    </recommendedName>
</protein>
<evidence type="ECO:0000256" key="8">
    <source>
        <dbReference type="ARBA" id="ARBA00048679"/>
    </source>
</evidence>
<evidence type="ECO:0000256" key="5">
    <source>
        <dbReference type="ARBA" id="ARBA00022777"/>
    </source>
</evidence>
<keyword evidence="3" id="KW-0808">Transferase</keyword>
<dbReference type="InterPro" id="IPR000719">
    <property type="entry name" value="Prot_kinase_dom"/>
</dbReference>
<dbReference type="Pfam" id="PF00069">
    <property type="entry name" value="Pkinase"/>
    <property type="match status" value="1"/>
</dbReference>
<reference evidence="11 12" key="1">
    <citation type="submission" date="2016-07" db="EMBL/GenBank/DDBJ databases">
        <title>Draft genome of the white-rot fungus Obba rivulosa 3A-2.</title>
        <authorList>
            <consortium name="DOE Joint Genome Institute"/>
            <person name="Miettinen O."/>
            <person name="Riley R."/>
            <person name="Acob R."/>
            <person name="Barry K."/>
            <person name="Cullen D."/>
            <person name="De Vries R."/>
            <person name="Hainaut M."/>
            <person name="Hatakka A."/>
            <person name="Henrissat B."/>
            <person name="Hilden K."/>
            <person name="Kuo R."/>
            <person name="Labutti K."/>
            <person name="Lipzen A."/>
            <person name="Makela M.R."/>
            <person name="Sandor L."/>
            <person name="Spatafora J.W."/>
            <person name="Grigoriev I.V."/>
            <person name="Hibbett D.S."/>
        </authorList>
    </citation>
    <scope>NUCLEOTIDE SEQUENCE [LARGE SCALE GENOMIC DNA]</scope>
    <source>
        <strain evidence="11 12">3A-2</strain>
    </source>
</reference>